<dbReference type="PANTHER" id="PTHR11214:SF74">
    <property type="entry name" value="HYDROXYPROLINE O-GALACTOSYLTRANSFERASE HPGT1"/>
    <property type="match status" value="1"/>
</dbReference>
<dbReference type="AlphaFoldDB" id="A9NVS4"/>
<comment type="cofactor">
    <cofactor evidence="12">
        <name>Mn(2+)</name>
        <dbReference type="ChEBI" id="CHEBI:29035"/>
    </cofactor>
</comment>
<feature type="domain" description="DUF4094" evidence="13">
    <location>
        <begin position="17"/>
        <end position="93"/>
    </location>
</feature>
<accession>A9NVS4</accession>
<evidence type="ECO:0000256" key="6">
    <source>
        <dbReference type="ARBA" id="ARBA00022692"/>
    </source>
</evidence>
<keyword evidence="6 12" id="KW-0812">Transmembrane</keyword>
<keyword evidence="4 12" id="KW-0328">Glycosyltransferase</keyword>
<dbReference type="InterPro" id="IPR002659">
    <property type="entry name" value="Glyco_trans_31"/>
</dbReference>
<evidence type="ECO:0000256" key="11">
    <source>
        <dbReference type="ARBA" id="ARBA00023211"/>
    </source>
</evidence>
<organism evidence="14">
    <name type="scientific">Picea sitchensis</name>
    <name type="common">Sitka spruce</name>
    <name type="synonym">Pinus sitchensis</name>
    <dbReference type="NCBI Taxonomy" id="3332"/>
    <lineage>
        <taxon>Eukaryota</taxon>
        <taxon>Viridiplantae</taxon>
        <taxon>Streptophyta</taxon>
        <taxon>Embryophyta</taxon>
        <taxon>Tracheophyta</taxon>
        <taxon>Spermatophyta</taxon>
        <taxon>Pinopsida</taxon>
        <taxon>Pinidae</taxon>
        <taxon>Conifers I</taxon>
        <taxon>Pinales</taxon>
        <taxon>Pinaceae</taxon>
        <taxon>Picea</taxon>
    </lineage>
</organism>
<dbReference type="GO" id="GO:0000139">
    <property type="term" value="C:Golgi membrane"/>
    <property type="evidence" value="ECO:0007669"/>
    <property type="project" value="UniProtKB-SubCell"/>
</dbReference>
<dbReference type="Gene3D" id="3.90.550.50">
    <property type="match status" value="1"/>
</dbReference>
<dbReference type="InterPro" id="IPR025298">
    <property type="entry name" value="DUF4094"/>
</dbReference>
<evidence type="ECO:0000256" key="2">
    <source>
        <dbReference type="ARBA" id="ARBA00004922"/>
    </source>
</evidence>
<evidence type="ECO:0000256" key="9">
    <source>
        <dbReference type="ARBA" id="ARBA00023034"/>
    </source>
</evidence>
<evidence type="ECO:0000256" key="10">
    <source>
        <dbReference type="ARBA" id="ARBA00023136"/>
    </source>
</evidence>
<dbReference type="Pfam" id="PF13334">
    <property type="entry name" value="DUF4094"/>
    <property type="match status" value="1"/>
</dbReference>
<dbReference type="EMBL" id="EF085430">
    <property type="protein sequence ID" value="ABK24735.1"/>
    <property type="molecule type" value="mRNA"/>
</dbReference>
<dbReference type="OMA" id="KEHWDKP"/>
<keyword evidence="9 12" id="KW-0333">Golgi apparatus</keyword>
<dbReference type="GO" id="GO:0008378">
    <property type="term" value="F:galactosyltransferase activity"/>
    <property type="evidence" value="ECO:0007669"/>
    <property type="project" value="TreeGrafter"/>
</dbReference>
<evidence type="ECO:0000256" key="7">
    <source>
        <dbReference type="ARBA" id="ARBA00022968"/>
    </source>
</evidence>
<name>A9NVS4_PICSI</name>
<sequence length="340" mass="38353">MKGRGSQARSIMLRARISTIMLSMAAVMASIYVAGRLWQESEGRIYLSKELDRRTGQGQPAISVDDTLKILGCREQMNRLAALEMELAAARQQGFVPKHSMVENDTTTGRRLMAVVGIMTEFGHRSHRDSIRKSWMPTGTKLRKLEEDKGIIIRFVVGRSANRGDIYDKAIDDENRQTKDFFILENHVESSEELPKKPKLYFSNAADTWDADFYVKVQDNVFVNIDKLGAMLATHWDKPRAYIGCMKSGEVFSNPSHKWYEPESWKFGDGKSYFRHASGEMYVVSRAIAQFISINNAILQTYAHEDVSVGSWMLGLSVKHIDESQLCCSKSTQGGICATS</sequence>
<keyword evidence="11 12" id="KW-0464">Manganese</keyword>
<comment type="pathway">
    <text evidence="2">Protein modification; protein glycosylation.</text>
</comment>
<evidence type="ECO:0000256" key="1">
    <source>
        <dbReference type="ARBA" id="ARBA00004323"/>
    </source>
</evidence>
<evidence type="ECO:0000256" key="5">
    <source>
        <dbReference type="ARBA" id="ARBA00022679"/>
    </source>
</evidence>
<dbReference type="EC" id="2.4.1.-" evidence="12"/>
<evidence type="ECO:0000256" key="4">
    <source>
        <dbReference type="ARBA" id="ARBA00022676"/>
    </source>
</evidence>
<proteinExistence type="evidence at transcript level"/>
<keyword evidence="5" id="KW-0808">Transferase</keyword>
<keyword evidence="10 12" id="KW-0472">Membrane</keyword>
<dbReference type="UniPathway" id="UPA00378"/>
<keyword evidence="8 12" id="KW-1133">Transmembrane helix</keyword>
<evidence type="ECO:0000313" key="14">
    <source>
        <dbReference type="EMBL" id="ABK24735.1"/>
    </source>
</evidence>
<dbReference type="Pfam" id="PF01762">
    <property type="entry name" value="Galactosyl_T"/>
    <property type="match status" value="1"/>
</dbReference>
<comment type="subcellular location">
    <subcellularLocation>
        <location evidence="1 12">Golgi apparatus membrane</location>
        <topology evidence="1 12">Single-pass type II membrane protein</topology>
    </subcellularLocation>
</comment>
<keyword evidence="7 12" id="KW-0735">Signal-anchor</keyword>
<protein>
    <recommendedName>
        <fullName evidence="12">Hexosyltransferase</fullName>
        <ecNumber evidence="12">2.4.1.-</ecNumber>
    </recommendedName>
</protein>
<reference evidence="14" key="1">
    <citation type="journal article" date="2008" name="BMC Genomics">
        <title>A conifer genomics resource of 200,000 spruce (Picea spp.) ESTs and 6,464 high-quality, sequence-finished full-length cDNAs for Sitka spruce (Picea sitchensis).</title>
        <authorList>
            <person name="Ralph S.G."/>
            <person name="Chun H.J."/>
            <person name="Kolosova N."/>
            <person name="Cooper D."/>
            <person name="Oddy C."/>
            <person name="Ritland C.E."/>
            <person name="Kirkpatrick R."/>
            <person name="Moore R."/>
            <person name="Barber S."/>
            <person name="Holt R.A."/>
            <person name="Jones S.J."/>
            <person name="Marra M.A."/>
            <person name="Douglas C.J."/>
            <person name="Ritland K."/>
            <person name="Bohlmann J."/>
        </authorList>
    </citation>
    <scope>NUCLEOTIDE SEQUENCE</scope>
    <source>
        <tissue evidence="14">Bark</tissue>
    </source>
</reference>
<evidence type="ECO:0000256" key="3">
    <source>
        <dbReference type="ARBA" id="ARBA00008661"/>
    </source>
</evidence>
<evidence type="ECO:0000256" key="12">
    <source>
        <dbReference type="RuleBase" id="RU363063"/>
    </source>
</evidence>
<evidence type="ECO:0000259" key="13">
    <source>
        <dbReference type="Pfam" id="PF13334"/>
    </source>
</evidence>
<dbReference type="PANTHER" id="PTHR11214">
    <property type="entry name" value="BETA-1,3-N-ACETYLGLUCOSAMINYLTRANSFERASE"/>
    <property type="match status" value="1"/>
</dbReference>
<evidence type="ECO:0000256" key="8">
    <source>
        <dbReference type="ARBA" id="ARBA00022989"/>
    </source>
</evidence>
<feature type="transmembrane region" description="Helical" evidence="12">
    <location>
        <begin position="20"/>
        <end position="38"/>
    </location>
</feature>
<comment type="similarity">
    <text evidence="3 12">Belongs to the glycosyltransferase 31 family.</text>
</comment>
<dbReference type="CAZy" id="GT31">
    <property type="family name" value="Glycosyltransferase Family 31"/>
</dbReference>